<dbReference type="Proteomes" id="UP001501588">
    <property type="component" value="Unassembled WGS sequence"/>
</dbReference>
<gene>
    <name evidence="2" type="ORF">GCM10009416_24450</name>
</gene>
<dbReference type="InterPro" id="IPR009078">
    <property type="entry name" value="Ferritin-like_SF"/>
</dbReference>
<comment type="caution">
    <text evidence="2">The sequence shown here is derived from an EMBL/GenBank/DDBJ whole genome shotgun (WGS) entry which is preliminary data.</text>
</comment>
<organism evidence="2 3">
    <name type="scientific">Craurococcus roseus</name>
    <dbReference type="NCBI Taxonomy" id="77585"/>
    <lineage>
        <taxon>Bacteria</taxon>
        <taxon>Pseudomonadati</taxon>
        <taxon>Pseudomonadota</taxon>
        <taxon>Alphaproteobacteria</taxon>
        <taxon>Acetobacterales</taxon>
        <taxon>Acetobacteraceae</taxon>
        <taxon>Craurococcus</taxon>
    </lineage>
</organism>
<dbReference type="InterPro" id="IPR012347">
    <property type="entry name" value="Ferritin-like"/>
</dbReference>
<evidence type="ECO:0000313" key="2">
    <source>
        <dbReference type="EMBL" id="GAA0585201.1"/>
    </source>
</evidence>
<dbReference type="RefSeq" id="WP_343895583.1">
    <property type="nucleotide sequence ID" value="NZ_BAAAFZ010000030.1"/>
</dbReference>
<sequence>MALLQAEPPEPVRSLGELFAIAHKLEHDAASHYDGLAARTRDAPEAAAVFERLAAEARARAAEVERWSEERTRRGPDPSAALWAPRGMFDGPATGDDVSRRLETAYRALSLAVRHKERAFAFWSYVVAQAGDPSVRQAAAGMAGEELDRASALRRERRRAFHAERRASRGADGGRTAPGGAPGPTRDAAALERELAALLRELAAAAAGRGDEDQASGLRRMSMDSERMAEEAAAVRALAAASGRGVSAAAGGAGGGHAPSKAALRLAEQATERYLAAAEGAKDEAAMLKAQSLAERAVARSARLEAILG</sequence>
<dbReference type="EMBL" id="BAAAFZ010000030">
    <property type="protein sequence ID" value="GAA0585201.1"/>
    <property type="molecule type" value="Genomic_DNA"/>
</dbReference>
<proteinExistence type="predicted"/>
<keyword evidence="3" id="KW-1185">Reference proteome</keyword>
<feature type="compositionally biased region" description="Gly residues" evidence="1">
    <location>
        <begin position="171"/>
        <end position="182"/>
    </location>
</feature>
<dbReference type="Gene3D" id="1.20.1260.10">
    <property type="match status" value="1"/>
</dbReference>
<accession>A0ABP3QC06</accession>
<dbReference type="SUPFAM" id="SSF47240">
    <property type="entry name" value="Ferritin-like"/>
    <property type="match status" value="1"/>
</dbReference>
<feature type="region of interest" description="Disordered" evidence="1">
    <location>
        <begin position="68"/>
        <end position="88"/>
    </location>
</feature>
<feature type="region of interest" description="Disordered" evidence="1">
    <location>
        <begin position="161"/>
        <end position="187"/>
    </location>
</feature>
<reference evidence="3" key="1">
    <citation type="journal article" date="2019" name="Int. J. Syst. Evol. Microbiol.">
        <title>The Global Catalogue of Microorganisms (GCM) 10K type strain sequencing project: providing services to taxonomists for standard genome sequencing and annotation.</title>
        <authorList>
            <consortium name="The Broad Institute Genomics Platform"/>
            <consortium name="The Broad Institute Genome Sequencing Center for Infectious Disease"/>
            <person name="Wu L."/>
            <person name="Ma J."/>
        </authorList>
    </citation>
    <scope>NUCLEOTIDE SEQUENCE [LARGE SCALE GENOMIC DNA]</scope>
    <source>
        <strain evidence="3">JCM 9933</strain>
    </source>
</reference>
<evidence type="ECO:0000313" key="3">
    <source>
        <dbReference type="Proteomes" id="UP001501588"/>
    </source>
</evidence>
<name>A0ABP3QC06_9PROT</name>
<protein>
    <submittedName>
        <fullName evidence="2">Ferritin family protein</fullName>
    </submittedName>
</protein>
<evidence type="ECO:0000256" key="1">
    <source>
        <dbReference type="SAM" id="MobiDB-lite"/>
    </source>
</evidence>